<proteinExistence type="predicted"/>
<sequence length="205" mass="22885">MASMNLRPRSPLVMVLLALLAERPMHPYRMQQLIKSRRKDDVVNVARSNSVYQVIDRLLRDELVRVRETHPAGTGPSRTVYEITPKGRTAFDDWMGVVLAEPAREFPEFRAAVAIAGILPPEVVRGHLARRIPILEQQLADADETSATTTELGLPRVLTLENEHKAALARAELDWLRGVVADLESGTLTWSPDALVALSDRLEPE</sequence>
<accession>A0A2X4TNK9</accession>
<dbReference type="EMBL" id="LS483468">
    <property type="protein sequence ID" value="SQI28483.1"/>
    <property type="molecule type" value="Genomic_DNA"/>
</dbReference>
<dbReference type="AlphaFoldDB" id="A0A2X4TNK9"/>
<evidence type="ECO:0000313" key="3">
    <source>
        <dbReference type="Proteomes" id="UP000249091"/>
    </source>
</evidence>
<protein>
    <submittedName>
        <fullName evidence="2">Padr family transcriptional regulator</fullName>
    </submittedName>
</protein>
<reference evidence="2 3" key="1">
    <citation type="submission" date="2018-06" db="EMBL/GenBank/DDBJ databases">
        <authorList>
            <consortium name="Pathogen Informatics"/>
            <person name="Doyle S."/>
        </authorList>
    </citation>
    <scope>NUCLEOTIDE SEQUENCE [LARGE SCALE GENOMIC DNA]</scope>
    <source>
        <strain evidence="2 3">NCTC10994</strain>
    </source>
</reference>
<dbReference type="InterPro" id="IPR005149">
    <property type="entry name" value="Tscrpt_reg_PadR_N"/>
</dbReference>
<evidence type="ECO:0000313" key="2">
    <source>
        <dbReference type="EMBL" id="SQI28483.1"/>
    </source>
</evidence>
<dbReference type="Pfam" id="PF03551">
    <property type="entry name" value="PadR"/>
    <property type="match status" value="1"/>
</dbReference>
<dbReference type="PANTHER" id="PTHR43252">
    <property type="entry name" value="TRANSCRIPTIONAL REGULATOR YQJI"/>
    <property type="match status" value="1"/>
</dbReference>
<dbReference type="Gene3D" id="1.10.10.10">
    <property type="entry name" value="Winged helix-like DNA-binding domain superfamily/Winged helix DNA-binding domain"/>
    <property type="match status" value="1"/>
</dbReference>
<evidence type="ECO:0000259" key="1">
    <source>
        <dbReference type="Pfam" id="PF03551"/>
    </source>
</evidence>
<organism evidence="2 3">
    <name type="scientific">Rhodococcus coprophilus</name>
    <dbReference type="NCBI Taxonomy" id="38310"/>
    <lineage>
        <taxon>Bacteria</taxon>
        <taxon>Bacillati</taxon>
        <taxon>Actinomycetota</taxon>
        <taxon>Actinomycetes</taxon>
        <taxon>Mycobacteriales</taxon>
        <taxon>Nocardiaceae</taxon>
        <taxon>Rhodococcus</taxon>
    </lineage>
</organism>
<dbReference type="PANTHER" id="PTHR43252:SF2">
    <property type="entry name" value="TRANSCRIPTION REGULATOR, PADR-LIKE FAMILY"/>
    <property type="match status" value="1"/>
</dbReference>
<dbReference type="KEGG" id="rcr:NCTC10994_00228"/>
<dbReference type="InterPro" id="IPR036388">
    <property type="entry name" value="WH-like_DNA-bd_sf"/>
</dbReference>
<dbReference type="SUPFAM" id="SSF46785">
    <property type="entry name" value="Winged helix' DNA-binding domain"/>
    <property type="match status" value="1"/>
</dbReference>
<dbReference type="InterPro" id="IPR036390">
    <property type="entry name" value="WH_DNA-bd_sf"/>
</dbReference>
<feature type="domain" description="Transcription regulator PadR N-terminal" evidence="1">
    <location>
        <begin position="16"/>
        <end position="91"/>
    </location>
</feature>
<gene>
    <name evidence="2" type="ORF">NCTC10994_00228</name>
</gene>
<dbReference type="STRING" id="1219011.GCA_001895045_00925"/>
<keyword evidence="3" id="KW-1185">Reference proteome</keyword>
<dbReference type="Proteomes" id="UP000249091">
    <property type="component" value="Chromosome 1"/>
</dbReference>
<name>A0A2X4TNK9_9NOCA</name>